<accession>A0A4P8XSA8</accession>
<gene>
    <name evidence="1" type="ORF">E6C60_4076</name>
</gene>
<dbReference type="Gene3D" id="3.20.20.80">
    <property type="entry name" value="Glycosidases"/>
    <property type="match status" value="1"/>
</dbReference>
<dbReference type="AlphaFoldDB" id="A0A4P8XSA8"/>
<keyword evidence="2" id="KW-1185">Reference proteome</keyword>
<evidence type="ECO:0000313" key="1">
    <source>
        <dbReference type="EMBL" id="QCT04781.1"/>
    </source>
</evidence>
<protein>
    <submittedName>
        <fullName evidence="1">Uncharacterized protein</fullName>
    </submittedName>
</protein>
<evidence type="ECO:0000313" key="2">
    <source>
        <dbReference type="Proteomes" id="UP000300879"/>
    </source>
</evidence>
<dbReference type="SUPFAM" id="SSF51445">
    <property type="entry name" value="(Trans)glycosidases"/>
    <property type="match status" value="1"/>
</dbReference>
<name>A0A4P8XSA8_9BACL</name>
<dbReference type="KEGG" id="palo:E6C60_4076"/>
<proteinExistence type="predicted"/>
<organism evidence="1 2">
    <name type="scientific">Paenibacillus algicola</name>
    <dbReference type="NCBI Taxonomy" id="2565926"/>
    <lineage>
        <taxon>Bacteria</taxon>
        <taxon>Bacillati</taxon>
        <taxon>Bacillota</taxon>
        <taxon>Bacilli</taxon>
        <taxon>Bacillales</taxon>
        <taxon>Paenibacillaceae</taxon>
        <taxon>Paenibacillus</taxon>
    </lineage>
</organism>
<dbReference type="EMBL" id="CP040396">
    <property type="protein sequence ID" value="QCT04781.1"/>
    <property type="molecule type" value="Genomic_DNA"/>
</dbReference>
<dbReference type="OrthoDB" id="916275at2"/>
<sequence>MKNRAFKLRYILLAVLVILVLTPFVWWLLKPAKALDVVVVNKTFPILQDSKDKPQLDYSKQRGLYWVLNHQRIDNPKTGKAYSMDTDYSGNALSNGKLVHKPLQINNVPDMIYLLDAYGTGGSRESGVEEPGISGLTRDEIAWVSNSYARGTTLLGEYNIAGEPTSDAVSKELGRLFGVSFTGMAGKFFSDLSSEIDVPDWIRNIYQKQYGKAWSLSGAGIVIAGNDQIVILQRDIGFTGSSLQVGMNEDLNGKYETEAVNYYNWFEIVEPDAPEDVIAWYSLDLTEEGKKQLEPYGLKGTFPAIVDRREGEQRSVYMAGDFSDYRGPDKLHGFIGAAPLYKLFSIESEGDLGYFYWRFYVPFITNVMEEIEAQEEPQSFVVKADEASGVKLVSAIEEGQFSVYRNGVWEKRHIQGVNVGSGIPGYAPGTFPEDAAFYTEWFQQMADMNANTLRVKDLMPPVFYRALDNFNVSHPDQTLYLIQNISLASDPAPQDVLSKEEQGAFQQIMENTVHALHGNHESSGSNETERYSNDVSGYVLAYTLEPAWSKSSVAAANTAHAGYTYEGDFMYSTDGATPVEAWLASMLDKLAGVELQQYGMQHPLAVVLNPELDPVYVRKAGLTSTPDGQVELDHIGTTAQFKAQLFGAYNIYPSKLEEDGKAGFFAGYLNDLVKEEDRYHILVNEFGIPTTNGITEEDQGRELADMIQSIQDSGALGGLVYEWADEWGSSSPDTAPYMIPKKRGALWHNTDDPAQNYGIVAMESDRNVPLTLNLKGSGPLDSIGMGADESYFHIQAQFKQLPDWDKQQLMMYIDTIDRKKGEYMLEPNVNENWSGTEFKLVIPQPDQAELLVIPTYNKSRGTYFTKVTTDGIFERLSPLPDQGASARAKDLSVLTAGSFERGDTHLNLQENTLKVRIPWARLNFTDPSSLLVISDEQQQGVPGSDEAISVKMTDGMVVSLVVMDKQTRKVEYQFPESVTSQGYRTFTWKTWDVPQYTARSKSSYEWIREAYQDEFSP</sequence>
<dbReference type="Proteomes" id="UP000300879">
    <property type="component" value="Chromosome"/>
</dbReference>
<reference evidence="1 2" key="1">
    <citation type="submission" date="2019-05" db="EMBL/GenBank/DDBJ databases">
        <authorList>
            <person name="Chen C."/>
        </authorList>
    </citation>
    <scope>NUCLEOTIDE SEQUENCE [LARGE SCALE GENOMIC DNA]</scope>
    <source>
        <strain evidence="1 2">HB172198</strain>
    </source>
</reference>
<dbReference type="InterPro" id="IPR017853">
    <property type="entry name" value="GH"/>
</dbReference>
<dbReference type="RefSeq" id="WP_138227431.1">
    <property type="nucleotide sequence ID" value="NZ_CP040396.1"/>
</dbReference>